<accession>A0A7H8QUN0</accession>
<sequence>MTPQILNDVPEHPQPSARIDSSEKILRVGIIGCGEVAQVSHIPIFNFLRHKYRITYLCDISEDALTHCSQMIIPGDLTGTCVATTTNAKDLCASESVDVVLICNADEYHVEHGILALEHDKWCLIEKPLALCFADLDALIKAENNSKGRVFVGTMRRFAPAFLEAVQEVGGMDKILYARVRSIIGPNSNFIEQSGTFPKYFTDIPSACIEERKEKARAINHQALEKEFGVEATDAAIRQLRILGSLNTHDLSAMREIIGMPKTVLAASLGFPGIYTALFEYDRFAVTFESGINSVPIFDANIEIYSEDKIVKVQFDTPYIKGLPVTMAIREKVGDRTGTSSFGYQERIVRRTYEDPYTLEFLEFYDCVVNGKEIKTGTHDARNDLELYRMILKAGEHTYKKNDGAGQMGKLGL</sequence>
<dbReference type="InterPro" id="IPR000683">
    <property type="entry name" value="Gfo/Idh/MocA-like_OxRdtase_N"/>
</dbReference>
<keyword evidence="3" id="KW-1185">Reference proteome</keyword>
<dbReference type="KEGG" id="trg:TRUGW13939_04329"/>
<organism evidence="2 3">
    <name type="scientific">Talaromyces rugulosus</name>
    <name type="common">Penicillium rugulosum</name>
    <dbReference type="NCBI Taxonomy" id="121627"/>
    <lineage>
        <taxon>Eukaryota</taxon>
        <taxon>Fungi</taxon>
        <taxon>Dikarya</taxon>
        <taxon>Ascomycota</taxon>
        <taxon>Pezizomycotina</taxon>
        <taxon>Eurotiomycetes</taxon>
        <taxon>Eurotiomycetidae</taxon>
        <taxon>Eurotiales</taxon>
        <taxon>Trichocomaceae</taxon>
        <taxon>Talaromyces</taxon>
        <taxon>Talaromyces sect. Islandici</taxon>
    </lineage>
</organism>
<dbReference type="SUPFAM" id="SSF51735">
    <property type="entry name" value="NAD(P)-binding Rossmann-fold domains"/>
    <property type="match status" value="1"/>
</dbReference>
<dbReference type="PANTHER" id="PTHR42840:SF7">
    <property type="entry name" value="BINDING ROSSMANN FOLD OXIDOREDUCTASE, PUTATIVE (AFU_ORTHOLOGUE AFUA_4G10190)-RELATED"/>
    <property type="match status" value="1"/>
</dbReference>
<dbReference type="Pfam" id="PF01408">
    <property type="entry name" value="GFO_IDH_MocA"/>
    <property type="match status" value="1"/>
</dbReference>
<dbReference type="Gene3D" id="3.30.360.10">
    <property type="entry name" value="Dihydrodipicolinate Reductase, domain 2"/>
    <property type="match status" value="1"/>
</dbReference>
<reference evidence="3" key="1">
    <citation type="submission" date="2020-06" db="EMBL/GenBank/DDBJ databases">
        <title>A chromosome-scale genome assembly of Talaromyces rugulosus W13939.</title>
        <authorList>
            <person name="Wang B."/>
            <person name="Guo L."/>
            <person name="Ye K."/>
            <person name="Wang L."/>
        </authorList>
    </citation>
    <scope>NUCLEOTIDE SEQUENCE [LARGE SCALE GENOMIC DNA]</scope>
    <source>
        <strain evidence="3">W13939</strain>
    </source>
</reference>
<dbReference type="GO" id="GO:0016491">
    <property type="term" value="F:oxidoreductase activity"/>
    <property type="evidence" value="ECO:0007669"/>
    <property type="project" value="TreeGrafter"/>
</dbReference>
<feature type="domain" description="Gfo/Idh/MocA-like oxidoreductase N-terminal" evidence="1">
    <location>
        <begin position="26"/>
        <end position="153"/>
    </location>
</feature>
<evidence type="ECO:0000313" key="3">
    <source>
        <dbReference type="Proteomes" id="UP000509510"/>
    </source>
</evidence>
<evidence type="ECO:0000259" key="1">
    <source>
        <dbReference type="Pfam" id="PF01408"/>
    </source>
</evidence>
<evidence type="ECO:0000313" key="2">
    <source>
        <dbReference type="EMBL" id="QKX57221.1"/>
    </source>
</evidence>
<dbReference type="GO" id="GO:0006740">
    <property type="term" value="P:NADPH regeneration"/>
    <property type="evidence" value="ECO:0007669"/>
    <property type="project" value="TreeGrafter"/>
</dbReference>
<name>A0A7H8QUN0_TALRU</name>
<protein>
    <recommendedName>
        <fullName evidence="1">Gfo/Idh/MocA-like oxidoreductase N-terminal domain-containing protein</fullName>
    </recommendedName>
</protein>
<gene>
    <name evidence="2" type="ORF">TRUGW13939_04329</name>
</gene>
<dbReference type="GO" id="GO:0005737">
    <property type="term" value="C:cytoplasm"/>
    <property type="evidence" value="ECO:0007669"/>
    <property type="project" value="TreeGrafter"/>
</dbReference>
<dbReference type="EMBL" id="CP055899">
    <property type="protein sequence ID" value="QKX57221.1"/>
    <property type="molecule type" value="Genomic_DNA"/>
</dbReference>
<dbReference type="PANTHER" id="PTHR42840">
    <property type="entry name" value="NAD(P)-BINDING ROSSMANN-FOLD SUPERFAMILY PROTEIN-RELATED"/>
    <property type="match status" value="1"/>
</dbReference>
<dbReference type="GeneID" id="55991831"/>
<dbReference type="RefSeq" id="XP_035343399.1">
    <property type="nucleotide sequence ID" value="XM_035487506.1"/>
</dbReference>
<dbReference type="OrthoDB" id="64915at2759"/>
<dbReference type="GO" id="GO:0000166">
    <property type="term" value="F:nucleotide binding"/>
    <property type="evidence" value="ECO:0007669"/>
    <property type="project" value="InterPro"/>
</dbReference>
<dbReference type="InterPro" id="IPR036291">
    <property type="entry name" value="NAD(P)-bd_dom_sf"/>
</dbReference>
<dbReference type="Gene3D" id="3.40.50.720">
    <property type="entry name" value="NAD(P)-binding Rossmann-like Domain"/>
    <property type="match status" value="1"/>
</dbReference>
<proteinExistence type="predicted"/>
<dbReference type="AlphaFoldDB" id="A0A7H8QUN0"/>
<dbReference type="Proteomes" id="UP000509510">
    <property type="component" value="Chromosome II"/>
</dbReference>